<reference evidence="2 3" key="1">
    <citation type="submission" date="2024-11" db="EMBL/GenBank/DDBJ databases">
        <title>Identification and Characterization of a Novel Fosfomycin Bacillithiol Transferase FosB8 in Paenibacillus illinoisensis.</title>
        <authorList>
            <person name="Lu W."/>
        </authorList>
    </citation>
    <scope>NUCLEOTIDE SEQUENCE [LARGE SCALE GENOMIC DNA]</scope>
    <source>
        <strain evidence="2 3">WP77</strain>
    </source>
</reference>
<dbReference type="Proteomes" id="UP001618531">
    <property type="component" value="Unassembled WGS sequence"/>
</dbReference>
<comment type="caution">
    <text evidence="2">The sequence shown here is derived from an EMBL/GenBank/DDBJ whole genome shotgun (WGS) entry which is preliminary data.</text>
</comment>
<dbReference type="InterPro" id="IPR009045">
    <property type="entry name" value="Zn_M74/Hedgehog-like"/>
</dbReference>
<organism evidence="2 3">
    <name type="scientific">Paenibacillus illinoisensis</name>
    <dbReference type="NCBI Taxonomy" id="59845"/>
    <lineage>
        <taxon>Bacteria</taxon>
        <taxon>Bacillati</taxon>
        <taxon>Bacillota</taxon>
        <taxon>Bacilli</taxon>
        <taxon>Bacillales</taxon>
        <taxon>Paenibacillaceae</taxon>
        <taxon>Paenibacillus</taxon>
    </lineage>
</organism>
<proteinExistence type="predicted"/>
<sequence>MMTLEQVKAKSQTRLAGVNPVIRQLGEALIERCYNKGIWVLITQGLRTYAEQDALYAQGRTKPGSIVTNVKGGYSIHNFGFAIDYALLLKDGKTASWDTKRDDNQDHRADFLQVAEEAKALGFEWGGDWKSFVDMPHLQMVFGLTTAQFRAGKRPTQAQLDGVLAKIKKEVEEPMTAAEQKEMEELKATVKSQAEAIKALEKRVNIKGDQTPPNAYHEALEAAKHVKAITTTNDKDQSFLKVVQMLYNAGYFEPSFVEFVKSYKGTVQK</sequence>
<accession>A0ABW8I0N2</accession>
<keyword evidence="3" id="KW-1185">Reference proteome</keyword>
<dbReference type="RefSeq" id="WP_402877337.1">
    <property type="nucleotide sequence ID" value="NZ_JBIYSL010000005.1"/>
</dbReference>
<evidence type="ECO:0000259" key="1">
    <source>
        <dbReference type="Pfam" id="PF13539"/>
    </source>
</evidence>
<gene>
    <name evidence="2" type="ORF">ACINKY_21270</name>
</gene>
<dbReference type="SUPFAM" id="SSF55166">
    <property type="entry name" value="Hedgehog/DD-peptidase"/>
    <property type="match status" value="1"/>
</dbReference>
<evidence type="ECO:0000313" key="2">
    <source>
        <dbReference type="EMBL" id="MFK0524734.1"/>
    </source>
</evidence>
<dbReference type="Pfam" id="PF13539">
    <property type="entry name" value="Peptidase_M15_4"/>
    <property type="match status" value="1"/>
</dbReference>
<dbReference type="InterPro" id="IPR039561">
    <property type="entry name" value="Peptidase_M15C"/>
</dbReference>
<protein>
    <submittedName>
        <fullName evidence="2">M15 family metallopeptidase</fullName>
    </submittedName>
</protein>
<dbReference type="CDD" id="cd14845">
    <property type="entry name" value="L-Ala-D-Glu_peptidase_like"/>
    <property type="match status" value="1"/>
</dbReference>
<feature type="domain" description="Peptidase M15C" evidence="1">
    <location>
        <begin position="71"/>
        <end position="140"/>
    </location>
</feature>
<name>A0ABW8I0N2_9BACL</name>
<dbReference type="EMBL" id="JBIYSL010000005">
    <property type="protein sequence ID" value="MFK0524734.1"/>
    <property type="molecule type" value="Genomic_DNA"/>
</dbReference>
<dbReference type="Gene3D" id="3.30.1380.10">
    <property type="match status" value="1"/>
</dbReference>
<evidence type="ECO:0000313" key="3">
    <source>
        <dbReference type="Proteomes" id="UP001618531"/>
    </source>
</evidence>